<dbReference type="InterPro" id="IPR024084">
    <property type="entry name" value="IsoPropMal-DH-like_dom"/>
</dbReference>
<dbReference type="PANTHER" id="PTHR11835">
    <property type="entry name" value="DECARBOXYLATING DEHYDROGENASES-ISOCITRATE, ISOPROPYLMALATE, TARTRATE"/>
    <property type="match status" value="1"/>
</dbReference>
<dbReference type="EC" id="1.1.1.41" evidence="2"/>
<evidence type="ECO:0000256" key="1">
    <source>
        <dbReference type="ARBA" id="ARBA00007769"/>
    </source>
</evidence>
<dbReference type="Proteomes" id="UP000663842">
    <property type="component" value="Unassembled WGS sequence"/>
</dbReference>
<dbReference type="GO" id="GO:0006099">
    <property type="term" value="P:tricarboxylic acid cycle"/>
    <property type="evidence" value="ECO:0007669"/>
    <property type="project" value="UniProtKB-KW"/>
</dbReference>
<evidence type="ECO:0000256" key="3">
    <source>
        <dbReference type="ARBA" id="ARBA00022532"/>
    </source>
</evidence>
<gene>
    <name evidence="8" type="ORF">UXM345_LOCUS35611</name>
</gene>
<evidence type="ECO:0000256" key="4">
    <source>
        <dbReference type="ARBA" id="ARBA00023002"/>
    </source>
</evidence>
<dbReference type="SUPFAM" id="SSF53659">
    <property type="entry name" value="Isocitrate/Isopropylmalate dehydrogenase-like"/>
    <property type="match status" value="1"/>
</dbReference>
<evidence type="ECO:0000313" key="9">
    <source>
        <dbReference type="Proteomes" id="UP000663842"/>
    </source>
</evidence>
<dbReference type="Gene3D" id="3.40.718.10">
    <property type="entry name" value="Isopropylmalate Dehydrogenase"/>
    <property type="match status" value="2"/>
</dbReference>
<evidence type="ECO:0000256" key="2">
    <source>
        <dbReference type="ARBA" id="ARBA00013012"/>
    </source>
</evidence>
<dbReference type="Pfam" id="PF00180">
    <property type="entry name" value="Iso_dh"/>
    <property type="match status" value="1"/>
</dbReference>
<evidence type="ECO:0000256" key="6">
    <source>
        <dbReference type="ARBA" id="ARBA00042862"/>
    </source>
</evidence>
<sequence length="116" mass="13115">YGGKYTVTLIHGDGVGLELMQHVKTSIRCVRAPVDFEDIPLSSNIASQNTTYFFYSKFDDLFCLQQKLIDGCREIAAEYSDIKFDIMIINNTCMQLVNRPTQFDVTVTTNLCGNMV</sequence>
<dbReference type="AlphaFoldDB" id="A0A820KNG1"/>
<evidence type="ECO:0000259" key="7">
    <source>
        <dbReference type="Pfam" id="PF00180"/>
    </source>
</evidence>
<dbReference type="GO" id="GO:0004449">
    <property type="term" value="F:isocitrate dehydrogenase (NAD+) activity"/>
    <property type="evidence" value="ECO:0007669"/>
    <property type="project" value="UniProtKB-EC"/>
</dbReference>
<comment type="similarity">
    <text evidence="1">Belongs to the isocitrate and isopropylmalate dehydrogenases family.</text>
</comment>
<protein>
    <recommendedName>
        <fullName evidence="2">isocitrate dehydrogenase (NAD(+))</fullName>
        <ecNumber evidence="2">1.1.1.41</ecNumber>
    </recommendedName>
    <alternativeName>
        <fullName evidence="6">Isocitric dehydrogenase subunit alpha</fullName>
    </alternativeName>
    <alternativeName>
        <fullName evidence="5">NAD(+)-specific ICDH subunit alpha</fullName>
    </alternativeName>
</protein>
<accession>A0A820KNG1</accession>
<name>A0A820KNG1_9BILA</name>
<feature type="non-terminal residue" evidence="8">
    <location>
        <position position="116"/>
    </location>
</feature>
<dbReference type="PANTHER" id="PTHR11835:SF34">
    <property type="entry name" value="ISOCITRATE DEHYDROGENASE [NAD] SUBUNIT ALPHA, MITOCHONDRIAL"/>
    <property type="match status" value="1"/>
</dbReference>
<keyword evidence="4" id="KW-0560">Oxidoreductase</keyword>
<evidence type="ECO:0000256" key="5">
    <source>
        <dbReference type="ARBA" id="ARBA00042642"/>
    </source>
</evidence>
<reference evidence="8" key="1">
    <citation type="submission" date="2021-02" db="EMBL/GenBank/DDBJ databases">
        <authorList>
            <person name="Nowell W R."/>
        </authorList>
    </citation>
    <scope>NUCLEOTIDE SEQUENCE</scope>
</reference>
<dbReference type="GO" id="GO:0006102">
    <property type="term" value="P:isocitrate metabolic process"/>
    <property type="evidence" value="ECO:0007669"/>
    <property type="project" value="TreeGrafter"/>
</dbReference>
<organism evidence="8 9">
    <name type="scientific">Rotaria magnacalcarata</name>
    <dbReference type="NCBI Taxonomy" id="392030"/>
    <lineage>
        <taxon>Eukaryota</taxon>
        <taxon>Metazoa</taxon>
        <taxon>Spiralia</taxon>
        <taxon>Gnathifera</taxon>
        <taxon>Rotifera</taxon>
        <taxon>Eurotatoria</taxon>
        <taxon>Bdelloidea</taxon>
        <taxon>Philodinida</taxon>
        <taxon>Philodinidae</taxon>
        <taxon>Rotaria</taxon>
    </lineage>
</organism>
<keyword evidence="3" id="KW-0816">Tricarboxylic acid cycle</keyword>
<feature type="domain" description="Isopropylmalate dehydrogenase-like" evidence="7">
    <location>
        <begin position="71"/>
        <end position="115"/>
    </location>
</feature>
<dbReference type="EMBL" id="CAJOBF010014835">
    <property type="protein sequence ID" value="CAF4342888.1"/>
    <property type="molecule type" value="Genomic_DNA"/>
</dbReference>
<feature type="non-terminal residue" evidence="8">
    <location>
        <position position="1"/>
    </location>
</feature>
<proteinExistence type="inferred from homology"/>
<comment type="caution">
    <text evidence="8">The sequence shown here is derived from an EMBL/GenBank/DDBJ whole genome shotgun (WGS) entry which is preliminary data.</text>
</comment>
<evidence type="ECO:0000313" key="8">
    <source>
        <dbReference type="EMBL" id="CAF4342888.1"/>
    </source>
</evidence>